<dbReference type="PANTHER" id="PTHR12478">
    <property type="entry name" value="DNA-DAMAGE-INDUCIBLE TRANSCRIPT 4 PROTEIN DDIT4"/>
    <property type="match status" value="1"/>
</dbReference>
<evidence type="ECO:0000313" key="5">
    <source>
        <dbReference type="Proteomes" id="UP001187531"/>
    </source>
</evidence>
<dbReference type="GO" id="GO:0009968">
    <property type="term" value="P:negative regulation of signal transduction"/>
    <property type="evidence" value="ECO:0007669"/>
    <property type="project" value="InterPro"/>
</dbReference>
<dbReference type="GO" id="GO:0006915">
    <property type="term" value="P:apoptotic process"/>
    <property type="evidence" value="ECO:0007669"/>
    <property type="project" value="TreeGrafter"/>
</dbReference>
<comment type="subcellular location">
    <subcellularLocation>
        <location evidence="1">Cytoplasm</location>
    </subcellularLocation>
</comment>
<organism evidence="4 5">
    <name type="scientific">Artemia franciscana</name>
    <name type="common">Brine shrimp</name>
    <name type="synonym">Artemia sanfranciscana</name>
    <dbReference type="NCBI Taxonomy" id="6661"/>
    <lineage>
        <taxon>Eukaryota</taxon>
        <taxon>Metazoa</taxon>
        <taxon>Ecdysozoa</taxon>
        <taxon>Arthropoda</taxon>
        <taxon>Crustacea</taxon>
        <taxon>Branchiopoda</taxon>
        <taxon>Anostraca</taxon>
        <taxon>Artemiidae</taxon>
        <taxon>Artemia</taxon>
    </lineage>
</organism>
<dbReference type="Gene3D" id="3.90.470.40">
    <property type="entry name" value="RTP801-like"/>
    <property type="match status" value="1"/>
</dbReference>
<dbReference type="Pfam" id="PF07809">
    <property type="entry name" value="RTP801_C"/>
    <property type="match status" value="1"/>
</dbReference>
<keyword evidence="5" id="KW-1185">Reference proteome</keyword>
<evidence type="ECO:0000256" key="3">
    <source>
        <dbReference type="ARBA" id="ARBA00022490"/>
    </source>
</evidence>
<dbReference type="EMBL" id="JAVRJZ010000005">
    <property type="protein sequence ID" value="KAK2722106.1"/>
    <property type="molecule type" value="Genomic_DNA"/>
</dbReference>
<keyword evidence="3" id="KW-0963">Cytoplasm</keyword>
<evidence type="ECO:0000256" key="2">
    <source>
        <dbReference type="ARBA" id="ARBA00010670"/>
    </source>
</evidence>
<name>A0AA88I906_ARTSF</name>
<dbReference type="GO" id="GO:0032006">
    <property type="term" value="P:regulation of TOR signaling"/>
    <property type="evidence" value="ECO:0007669"/>
    <property type="project" value="TreeGrafter"/>
</dbReference>
<reference evidence="4" key="1">
    <citation type="submission" date="2023-07" db="EMBL/GenBank/DDBJ databases">
        <title>Chromosome-level genome assembly of Artemia franciscana.</title>
        <authorList>
            <person name="Jo E."/>
        </authorList>
    </citation>
    <scope>NUCLEOTIDE SEQUENCE</scope>
    <source>
        <tissue evidence="4">Whole body</tissue>
    </source>
</reference>
<comment type="similarity">
    <text evidence="2">Belongs to the DDIT4 family.</text>
</comment>
<dbReference type="Proteomes" id="UP001187531">
    <property type="component" value="Unassembled WGS sequence"/>
</dbReference>
<dbReference type="GO" id="GO:0005737">
    <property type="term" value="C:cytoplasm"/>
    <property type="evidence" value="ECO:0007669"/>
    <property type="project" value="UniProtKB-SubCell"/>
</dbReference>
<sequence>MVYEQVENSYTFQDSFDGSVEEEEKLFLKDQILQDLFESSHKKQPNTELLVPDRTVERISSSIWDVSQTEPCGLKGCIIYINVKKLSDYRKQKLVRISFDRYTVATFEVHITLKVDTNHWLKYVPEFLMNWTNSKNALFVQEEYELQIKKLFR</sequence>
<dbReference type="PANTHER" id="PTHR12478:SF16">
    <property type="entry name" value="PROTEIN CHARYBDE-RELATED"/>
    <property type="match status" value="1"/>
</dbReference>
<gene>
    <name evidence="4" type="ORF">QYM36_002605</name>
</gene>
<proteinExistence type="inferred from homology"/>
<dbReference type="AlphaFoldDB" id="A0AA88I906"/>
<dbReference type="InterPro" id="IPR012918">
    <property type="entry name" value="RTP801-like"/>
</dbReference>
<protein>
    <submittedName>
        <fullName evidence="4">Uncharacterized protein</fullName>
    </submittedName>
</protein>
<evidence type="ECO:0000313" key="4">
    <source>
        <dbReference type="EMBL" id="KAK2722106.1"/>
    </source>
</evidence>
<accession>A0AA88I906</accession>
<dbReference type="InterPro" id="IPR038281">
    <property type="entry name" value="RTP801-like_C_sf"/>
</dbReference>
<evidence type="ECO:0000256" key="1">
    <source>
        <dbReference type="ARBA" id="ARBA00004496"/>
    </source>
</evidence>
<comment type="caution">
    <text evidence="4">The sequence shown here is derived from an EMBL/GenBank/DDBJ whole genome shotgun (WGS) entry which is preliminary data.</text>
</comment>